<sequence>MGRVTYVVSVDTRLPAGAAELDALQREGVIFLLRKGLDAIEAVEGPDDVEIEIFDSILAAHPGGVLLKLFVDAPALEVAEDAMREVVGEVLEQAELLSEWQITKCEVELHPEFAQQSLDAADGPDVPPADPVVRAAQHAEARAEATAARLPGEEVEAMRGTVRAMAPRLTAFGLDAFGWCENGEEFGVDREHAELAAGALVYAIDLLVDQLFHDVQTLSEAKQSVEECDGLLWYLDDLPAQFAAQYTVLFARRFLVTAVSLTGRLTRDDSVQLGCVAEEFLLNFLLREAGVVLDGYGLLHDGVAAAWEAFTEKVLEGADGELWYEMAEDGGETGATTSEVGSLDVNRWFAPFDAGCFVHPYAADEGA</sequence>
<reference evidence="1 2" key="2">
    <citation type="journal article" date="2015" name="Stand. Genomic Sci.">
        <title>Draft genome sequence of marine-derived Streptomyces sp. TP-A0598, a producer of anti-MRSA antibiotic lydicamycins.</title>
        <authorList>
            <person name="Komaki H."/>
            <person name="Ichikawa N."/>
            <person name="Hosoyama A."/>
            <person name="Fujita N."/>
            <person name="Igarashi Y."/>
        </authorList>
    </citation>
    <scope>NUCLEOTIDE SEQUENCE [LARGE SCALE GENOMIC DNA]</scope>
    <source>
        <strain evidence="1 2">NBRC 110027</strain>
    </source>
</reference>
<comment type="caution">
    <text evidence="1">The sequence shown here is derived from an EMBL/GenBank/DDBJ whole genome shotgun (WGS) entry which is preliminary data.</text>
</comment>
<reference evidence="2" key="1">
    <citation type="submission" date="2014-09" db="EMBL/GenBank/DDBJ databases">
        <title>Whole genome shotgun sequence of Streptomyces sp. NBRC 110027.</title>
        <authorList>
            <person name="Komaki H."/>
            <person name="Ichikawa N."/>
            <person name="Katano-Makiyama Y."/>
            <person name="Hosoyama A."/>
            <person name="Hashimoto M."/>
            <person name="Uohara A."/>
            <person name="Kitahashi Y."/>
            <person name="Ohji S."/>
            <person name="Kimura A."/>
            <person name="Yamazoe A."/>
            <person name="Igarashi Y."/>
            <person name="Fujita N."/>
        </authorList>
    </citation>
    <scope>NUCLEOTIDE SEQUENCE [LARGE SCALE GENOMIC DNA]</scope>
    <source>
        <strain evidence="2">NBRC 110027</strain>
    </source>
</reference>
<evidence type="ECO:0000313" key="2">
    <source>
        <dbReference type="Proteomes" id="UP000048965"/>
    </source>
</evidence>
<accession>A0A0P4R383</accession>
<evidence type="ECO:0000313" key="1">
    <source>
        <dbReference type="EMBL" id="GAO07412.1"/>
    </source>
</evidence>
<keyword evidence="2" id="KW-1185">Reference proteome</keyword>
<dbReference type="EMBL" id="BBNO01000002">
    <property type="protein sequence ID" value="GAO07412.1"/>
    <property type="molecule type" value="Genomic_DNA"/>
</dbReference>
<proteinExistence type="predicted"/>
<gene>
    <name evidence="1" type="ORF">TPA0598_02_06510</name>
</gene>
<protein>
    <submittedName>
        <fullName evidence="1">Uncharacterized protein</fullName>
    </submittedName>
</protein>
<organism evidence="1 2">
    <name type="scientific">Streptomyces lydicamycinicus</name>
    <dbReference type="NCBI Taxonomy" id="1546107"/>
    <lineage>
        <taxon>Bacteria</taxon>
        <taxon>Bacillati</taxon>
        <taxon>Actinomycetota</taxon>
        <taxon>Actinomycetes</taxon>
        <taxon>Kitasatosporales</taxon>
        <taxon>Streptomycetaceae</taxon>
        <taxon>Streptomyces</taxon>
    </lineage>
</organism>
<dbReference type="AlphaFoldDB" id="A0A0P4R383"/>
<dbReference type="Proteomes" id="UP000048965">
    <property type="component" value="Unassembled WGS sequence"/>
</dbReference>
<name>A0A0P4R383_9ACTN</name>